<protein>
    <submittedName>
        <fullName evidence="2">Uncharacterized protein</fullName>
    </submittedName>
</protein>
<reference evidence="2 3" key="1">
    <citation type="journal article" date="2019" name="Sci. Rep.">
        <title>Orb-weaving spider Araneus ventricosus genome elucidates the spidroin gene catalogue.</title>
        <authorList>
            <person name="Kono N."/>
            <person name="Nakamura H."/>
            <person name="Ohtoshi R."/>
            <person name="Moran D.A.P."/>
            <person name="Shinohara A."/>
            <person name="Yoshida Y."/>
            <person name="Fujiwara M."/>
            <person name="Mori M."/>
            <person name="Tomita M."/>
            <person name="Arakawa K."/>
        </authorList>
    </citation>
    <scope>NUCLEOTIDE SEQUENCE [LARGE SCALE GENOMIC DNA]</scope>
</reference>
<accession>A0A4Y2JKM0</accession>
<name>A0A4Y2JKM0_ARAVE</name>
<evidence type="ECO:0000313" key="2">
    <source>
        <dbReference type="EMBL" id="GBM90620.1"/>
    </source>
</evidence>
<dbReference type="EMBL" id="BGPR01190764">
    <property type="protein sequence ID" value="GBM90620.1"/>
    <property type="molecule type" value="Genomic_DNA"/>
</dbReference>
<dbReference type="Proteomes" id="UP000499080">
    <property type="component" value="Unassembled WGS sequence"/>
</dbReference>
<gene>
    <name evidence="1" type="ORF">AVEN_166921_1</name>
    <name evidence="2" type="ORF">AVEN_188105_1</name>
</gene>
<comment type="caution">
    <text evidence="2">The sequence shown here is derived from an EMBL/GenBank/DDBJ whole genome shotgun (WGS) entry which is preliminary data.</text>
</comment>
<proteinExistence type="predicted"/>
<sequence>MTLHVPSFITLPTEGMSFKWVLDKRMSTLPSNMRPSPSGASLRISELRKEQEGVVACSVFTNLGVQATHVDFSIRQVESDDNEADVWHLILEDNDDGKVGHLILENDDEGEMWHLLFEGDNKLEVCDLLLEDGNEGEVWHLILEDDNELEVWHLLLEDDNELEVWDLLLEDDNEGEVWDLLLEVNNEMEVWHFLSEDEFSSLTRVITSIIQKLIEQCVL</sequence>
<evidence type="ECO:0000313" key="3">
    <source>
        <dbReference type="Proteomes" id="UP000499080"/>
    </source>
</evidence>
<dbReference type="AlphaFoldDB" id="A0A4Y2JKM0"/>
<evidence type="ECO:0000313" key="1">
    <source>
        <dbReference type="EMBL" id="GBM90610.1"/>
    </source>
</evidence>
<dbReference type="EMBL" id="BGPR01190762">
    <property type="protein sequence ID" value="GBM90610.1"/>
    <property type="molecule type" value="Genomic_DNA"/>
</dbReference>
<organism evidence="2 3">
    <name type="scientific">Araneus ventricosus</name>
    <name type="common">Orbweaver spider</name>
    <name type="synonym">Epeira ventricosa</name>
    <dbReference type="NCBI Taxonomy" id="182803"/>
    <lineage>
        <taxon>Eukaryota</taxon>
        <taxon>Metazoa</taxon>
        <taxon>Ecdysozoa</taxon>
        <taxon>Arthropoda</taxon>
        <taxon>Chelicerata</taxon>
        <taxon>Arachnida</taxon>
        <taxon>Araneae</taxon>
        <taxon>Araneomorphae</taxon>
        <taxon>Entelegynae</taxon>
        <taxon>Araneoidea</taxon>
        <taxon>Araneidae</taxon>
        <taxon>Araneus</taxon>
    </lineage>
</organism>
<keyword evidence="3" id="KW-1185">Reference proteome</keyword>